<proteinExistence type="predicted"/>
<evidence type="ECO:0000259" key="13">
    <source>
        <dbReference type="SMART" id="SM00918"/>
    </source>
</evidence>
<dbReference type="Gene3D" id="1.10.287.70">
    <property type="match status" value="1"/>
</dbReference>
<evidence type="ECO:0000256" key="6">
    <source>
        <dbReference type="ARBA" id="ARBA00023136"/>
    </source>
</evidence>
<evidence type="ECO:0000259" key="12">
    <source>
        <dbReference type="SMART" id="SM00079"/>
    </source>
</evidence>
<evidence type="ECO:0000256" key="4">
    <source>
        <dbReference type="ARBA" id="ARBA00022989"/>
    </source>
</evidence>
<keyword evidence="9" id="KW-1071">Ligand-gated ion channel</keyword>
<evidence type="ECO:0000256" key="2">
    <source>
        <dbReference type="ARBA" id="ARBA00022448"/>
    </source>
</evidence>
<dbReference type="Pfam" id="PF10613">
    <property type="entry name" value="Lig_chan-Glu_bd"/>
    <property type="match status" value="1"/>
</dbReference>
<dbReference type="PANTHER" id="PTHR18966">
    <property type="entry name" value="IONOTROPIC GLUTAMATE RECEPTOR"/>
    <property type="match status" value="1"/>
</dbReference>
<keyword evidence="5" id="KW-0406">Ion transport</keyword>
<evidence type="ECO:0000256" key="1">
    <source>
        <dbReference type="ARBA" id="ARBA00004141"/>
    </source>
</evidence>
<dbReference type="InterPro" id="IPR001320">
    <property type="entry name" value="Iontro_rcpt_C"/>
</dbReference>
<evidence type="ECO:0000256" key="8">
    <source>
        <dbReference type="ARBA" id="ARBA00023180"/>
    </source>
</evidence>
<evidence type="ECO:0000256" key="7">
    <source>
        <dbReference type="ARBA" id="ARBA00023170"/>
    </source>
</evidence>
<keyword evidence="7 15" id="KW-0675">Receptor</keyword>
<gene>
    <name evidence="15" type="primary">LOC105850855</name>
</gene>
<dbReference type="InterPro" id="IPR019594">
    <property type="entry name" value="Glu/Gly-bd"/>
</dbReference>
<dbReference type="InterPro" id="IPR015683">
    <property type="entry name" value="Ionotropic_Glu_rcpt"/>
</dbReference>
<keyword evidence="10" id="KW-0407">Ion channel</keyword>
<dbReference type="RefSeq" id="XP_065669865.1">
    <property type="nucleotide sequence ID" value="XM_065813793.1"/>
</dbReference>
<organism evidence="14 15">
    <name type="scientific">Hydra vulgaris</name>
    <name type="common">Hydra</name>
    <name type="synonym">Hydra attenuata</name>
    <dbReference type="NCBI Taxonomy" id="6087"/>
    <lineage>
        <taxon>Eukaryota</taxon>
        <taxon>Metazoa</taxon>
        <taxon>Cnidaria</taxon>
        <taxon>Hydrozoa</taxon>
        <taxon>Hydroidolina</taxon>
        <taxon>Anthoathecata</taxon>
        <taxon>Aplanulata</taxon>
        <taxon>Hydridae</taxon>
        <taxon>Hydra</taxon>
    </lineage>
</organism>
<evidence type="ECO:0000256" key="11">
    <source>
        <dbReference type="SAM" id="Phobius"/>
    </source>
</evidence>
<keyword evidence="8" id="KW-0325">Glycoprotein</keyword>
<reference evidence="15" key="1">
    <citation type="submission" date="2025-08" db="UniProtKB">
        <authorList>
            <consortium name="RefSeq"/>
        </authorList>
    </citation>
    <scope>IDENTIFICATION</scope>
</reference>
<dbReference type="Proteomes" id="UP001652625">
    <property type="component" value="Chromosome 12"/>
</dbReference>
<feature type="transmembrane region" description="Helical" evidence="11">
    <location>
        <begin position="762"/>
        <end position="781"/>
    </location>
</feature>
<feature type="domain" description="Ionotropic glutamate receptor L-glutamate and glycine-binding" evidence="13">
    <location>
        <begin position="389"/>
        <end position="450"/>
    </location>
</feature>
<keyword evidence="6 11" id="KW-0472">Membrane</keyword>
<feature type="domain" description="Ionotropic glutamate receptor C-terminal" evidence="12">
    <location>
        <begin position="358"/>
        <end position="743"/>
    </location>
</feature>
<name>A0ABM4D6E3_HYDVU</name>
<dbReference type="SUPFAM" id="SSF53850">
    <property type="entry name" value="Periplasmic binding protein-like II"/>
    <property type="match status" value="1"/>
</dbReference>
<feature type="transmembrane region" description="Helical" evidence="11">
    <location>
        <begin position="509"/>
        <end position="531"/>
    </location>
</feature>
<dbReference type="Pfam" id="PF00060">
    <property type="entry name" value="Lig_chan"/>
    <property type="match status" value="1"/>
</dbReference>
<sequence length="844" mass="97507">MGIVAKVYVHLCLSTIISCKYLFISDEVCLKTYTERNENLSRFEILKITNKTTVDSLTAFFKNYGDNITAVFSFTEHAQLIKSIHFSNYERYYSFGSNRAHSEALQRNLPSGVCFRLNQLYKEILTAFVKNMWIKNNAAIIENSYCSKNFLHTILKDLETSYNSNIAYSWTIIAIDFRKDNNTIIFEKLYPLRTTLVNIVLVLTPIEHFSKITSNLNLINSPNIWLIPDYEKNVTLFQNFQKVIYFDISDNFELLFYSQTNLSLHLLLNTYEESLNNSKYDNLGYCLECRLAETVITQMEKFERKRYPLKIHQISKSATGSLIYANSSAEINIGHLSISDQNGLSAFRFLPDELFREKLRVVTLIEPPFTFMVDTKKDTNDETCNGIICRIFEKENSEWKQVCCLGYGISLLLSIMNYINVEVDMYIVKDSKYGELVKDEWNGLIGELVRGNADMALAILTVTEERSKFVDFTIPFMEQYTGIITKPEALQLSFFNWEFMEPLSGTIQLIVWFLVIGMIVINYLFENIIYIASLRDQKFAHEIYYTLNESMIYIAGVTLQKDMDPVNPVKAGARLTALVYTFGMVILVSTYTAKLAEYNIQIQEKNPFLGLKDERIRNPTPSFKFATVKSTSFVSFFRSSDIPEYQRIGKFMDANNVNTLKEGVDRVKNGSLDAFINDYIFMFWYASNDHDCQLRLFKDQIAKFINSFALKKNSPYLEEINNAIQRLIDEEKIIDMQNKWMSKFCQPVFFVQTKTPLGIKNFGGLIMVLVVTMVLCFPLLVSETFYYKYHIHQTLATLFKTKFGPTNNATVEEMCGEQLNSSVAVNRLGVVTFKNAKKIEFSSF</sequence>
<dbReference type="GeneID" id="105850855"/>
<evidence type="ECO:0000256" key="9">
    <source>
        <dbReference type="ARBA" id="ARBA00023286"/>
    </source>
</evidence>
<evidence type="ECO:0000256" key="5">
    <source>
        <dbReference type="ARBA" id="ARBA00023065"/>
    </source>
</evidence>
<evidence type="ECO:0000256" key="10">
    <source>
        <dbReference type="ARBA" id="ARBA00023303"/>
    </source>
</evidence>
<accession>A0ABM4D6E3</accession>
<dbReference type="Gene3D" id="3.40.190.10">
    <property type="entry name" value="Periplasmic binding protein-like II"/>
    <property type="match status" value="2"/>
</dbReference>
<evidence type="ECO:0000313" key="15">
    <source>
        <dbReference type="RefSeq" id="XP_065669865.1"/>
    </source>
</evidence>
<protein>
    <submittedName>
        <fullName evidence="15">Glutamate [NMDA] receptor subunit 1</fullName>
    </submittedName>
</protein>
<dbReference type="SMART" id="SM00079">
    <property type="entry name" value="PBPe"/>
    <property type="match status" value="1"/>
</dbReference>
<evidence type="ECO:0000256" key="3">
    <source>
        <dbReference type="ARBA" id="ARBA00022692"/>
    </source>
</evidence>
<keyword evidence="3 11" id="KW-0812">Transmembrane</keyword>
<dbReference type="SMART" id="SM00918">
    <property type="entry name" value="Lig_chan-Glu_bd"/>
    <property type="match status" value="1"/>
</dbReference>
<evidence type="ECO:0000313" key="14">
    <source>
        <dbReference type="Proteomes" id="UP001652625"/>
    </source>
</evidence>
<keyword evidence="14" id="KW-1185">Reference proteome</keyword>
<comment type="subcellular location">
    <subcellularLocation>
        <location evidence="1">Membrane</location>
        <topology evidence="1">Multi-pass membrane protein</topology>
    </subcellularLocation>
</comment>
<keyword evidence="4 11" id="KW-1133">Transmembrane helix</keyword>
<keyword evidence="2" id="KW-0813">Transport</keyword>
<feature type="transmembrane region" description="Helical" evidence="11">
    <location>
        <begin position="571"/>
        <end position="593"/>
    </location>
</feature>